<dbReference type="InterPro" id="IPR046335">
    <property type="entry name" value="LacI/GalR-like_sensor"/>
</dbReference>
<dbReference type="Pfam" id="PF13377">
    <property type="entry name" value="Peripla_BP_3"/>
    <property type="match status" value="1"/>
</dbReference>
<proteinExistence type="predicted"/>
<evidence type="ECO:0000259" key="4">
    <source>
        <dbReference type="Pfam" id="PF13377"/>
    </source>
</evidence>
<comment type="caution">
    <text evidence="5">The sequence shown here is derived from an EMBL/GenBank/DDBJ whole genome shotgun (WGS) entry which is preliminary data.</text>
</comment>
<accession>A0ABR7V546</accession>
<protein>
    <submittedName>
        <fullName evidence="5">Substrate-binding domain-containing protein</fullName>
    </submittedName>
</protein>
<dbReference type="SUPFAM" id="SSF53822">
    <property type="entry name" value="Periplasmic binding protein-like I"/>
    <property type="match status" value="1"/>
</dbReference>
<dbReference type="Proteomes" id="UP001166021">
    <property type="component" value="Unassembled WGS sequence"/>
</dbReference>
<dbReference type="InterPro" id="IPR028082">
    <property type="entry name" value="Peripla_BP_I"/>
</dbReference>
<evidence type="ECO:0000256" key="2">
    <source>
        <dbReference type="ARBA" id="ARBA00023125"/>
    </source>
</evidence>
<keyword evidence="1" id="KW-0805">Transcription regulation</keyword>
<evidence type="ECO:0000313" key="5">
    <source>
        <dbReference type="EMBL" id="MBD0779924.1"/>
    </source>
</evidence>
<reference evidence="5" key="1">
    <citation type="submission" date="2020-05" db="EMBL/GenBank/DDBJ databases">
        <title>The draft genome sequence of Maribacter sp. ANRC-HE7.</title>
        <authorList>
            <person name="Mu L."/>
        </authorList>
    </citation>
    <scope>NUCLEOTIDE SEQUENCE</scope>
    <source>
        <strain evidence="5">ANRC-HE7</strain>
    </source>
</reference>
<organism evidence="5 6">
    <name type="scientific">Maribacter aquimaris</name>
    <dbReference type="NCBI Taxonomy" id="2737171"/>
    <lineage>
        <taxon>Bacteria</taxon>
        <taxon>Pseudomonadati</taxon>
        <taxon>Bacteroidota</taxon>
        <taxon>Flavobacteriia</taxon>
        <taxon>Flavobacteriales</taxon>
        <taxon>Flavobacteriaceae</taxon>
        <taxon>Maribacter</taxon>
    </lineage>
</organism>
<keyword evidence="3" id="KW-0804">Transcription</keyword>
<feature type="domain" description="Transcriptional regulator LacI/GalR-like sensor" evidence="4">
    <location>
        <begin position="3"/>
        <end position="70"/>
    </location>
</feature>
<keyword evidence="2" id="KW-0238">DNA-binding</keyword>
<dbReference type="PANTHER" id="PTHR30146:SF109">
    <property type="entry name" value="HTH-TYPE TRANSCRIPTIONAL REGULATOR GALS"/>
    <property type="match status" value="1"/>
</dbReference>
<evidence type="ECO:0000256" key="1">
    <source>
        <dbReference type="ARBA" id="ARBA00023015"/>
    </source>
</evidence>
<keyword evidence="6" id="KW-1185">Reference proteome</keyword>
<gene>
    <name evidence="5" type="ORF">HPE56_19165</name>
</gene>
<sequence length="74" mass="7973">MKIAQEIVVVGFSNSVNSTIIAPALTTVDQPGDKIGRTAVKYLIKEIENPGNDETTKKVEIKTSLLVHDSSFTA</sequence>
<dbReference type="EMBL" id="JABTCF010000016">
    <property type="protein sequence ID" value="MBD0779924.1"/>
    <property type="molecule type" value="Genomic_DNA"/>
</dbReference>
<dbReference type="PANTHER" id="PTHR30146">
    <property type="entry name" value="LACI-RELATED TRANSCRIPTIONAL REPRESSOR"/>
    <property type="match status" value="1"/>
</dbReference>
<evidence type="ECO:0000256" key="3">
    <source>
        <dbReference type="ARBA" id="ARBA00023163"/>
    </source>
</evidence>
<dbReference type="Gene3D" id="3.40.50.2300">
    <property type="match status" value="2"/>
</dbReference>
<name>A0ABR7V546_9FLAO</name>
<evidence type="ECO:0000313" key="6">
    <source>
        <dbReference type="Proteomes" id="UP001166021"/>
    </source>
</evidence>